<evidence type="ECO:0000313" key="16">
    <source>
        <dbReference type="Proteomes" id="UP000315825"/>
    </source>
</evidence>
<evidence type="ECO:0000256" key="7">
    <source>
        <dbReference type="ARBA" id="ARBA00022692"/>
    </source>
</evidence>
<accession>A0A520MYX6</accession>
<evidence type="ECO:0000256" key="9">
    <source>
        <dbReference type="ARBA" id="ARBA00022989"/>
    </source>
</evidence>
<dbReference type="Proteomes" id="UP000315825">
    <property type="component" value="Unassembled WGS sequence"/>
</dbReference>
<protein>
    <recommendedName>
        <fullName evidence="12">Trk system potassium uptake protein</fullName>
    </recommendedName>
</protein>
<evidence type="ECO:0000256" key="12">
    <source>
        <dbReference type="PIRNR" id="PIRNR006247"/>
    </source>
</evidence>
<feature type="binding site" evidence="13">
    <location>
        <position position="109"/>
    </location>
    <ligand>
        <name>K(+)</name>
        <dbReference type="ChEBI" id="CHEBI:29103"/>
    </ligand>
</feature>
<keyword evidence="6 12" id="KW-0633">Potassium transport</keyword>
<keyword evidence="9 14" id="KW-1133">Transmembrane helix</keyword>
<evidence type="ECO:0000256" key="14">
    <source>
        <dbReference type="SAM" id="Phobius"/>
    </source>
</evidence>
<feature type="binding site" evidence="13">
    <location>
        <position position="216"/>
    </location>
    <ligand>
        <name>K(+)</name>
        <dbReference type="ChEBI" id="CHEBI:29103"/>
    </ligand>
</feature>
<feature type="binding site" evidence="13">
    <location>
        <position position="313"/>
    </location>
    <ligand>
        <name>K(+)</name>
        <dbReference type="ChEBI" id="CHEBI:29103"/>
    </ligand>
</feature>
<gene>
    <name evidence="15" type="ORF">EVA92_02580</name>
</gene>
<comment type="function">
    <text evidence="12">Low-affinity potassium transport system. Interacts with Trk system potassium uptake protein TrkA.</text>
</comment>
<feature type="transmembrane region" description="Helical" evidence="14">
    <location>
        <begin position="270"/>
        <end position="290"/>
    </location>
</feature>
<feature type="transmembrane region" description="Helical" evidence="14">
    <location>
        <begin position="451"/>
        <end position="476"/>
    </location>
</feature>
<keyword evidence="5 12" id="KW-0997">Cell inner membrane</keyword>
<feature type="transmembrane region" description="Helical" evidence="14">
    <location>
        <begin position="327"/>
        <end position="349"/>
    </location>
</feature>
<comment type="similarity">
    <text evidence="2 12">Belongs to the TrkH potassium transport family.</text>
</comment>
<organism evidence="15 16">
    <name type="scientific">SAR86 cluster bacterium</name>
    <dbReference type="NCBI Taxonomy" id="2030880"/>
    <lineage>
        <taxon>Bacteria</taxon>
        <taxon>Pseudomonadati</taxon>
        <taxon>Pseudomonadota</taxon>
        <taxon>Gammaproteobacteria</taxon>
        <taxon>SAR86 cluster</taxon>
    </lineage>
</organism>
<evidence type="ECO:0000256" key="1">
    <source>
        <dbReference type="ARBA" id="ARBA00004429"/>
    </source>
</evidence>
<evidence type="ECO:0000256" key="8">
    <source>
        <dbReference type="ARBA" id="ARBA00022958"/>
    </source>
</evidence>
<keyword evidence="4 12" id="KW-1003">Cell membrane</keyword>
<comment type="subcellular location">
    <subcellularLocation>
        <location evidence="1 12">Cell inner membrane</location>
        <topology evidence="1 12">Multi-pass membrane protein</topology>
    </subcellularLocation>
</comment>
<dbReference type="GO" id="GO:0005886">
    <property type="term" value="C:plasma membrane"/>
    <property type="evidence" value="ECO:0007669"/>
    <property type="project" value="UniProtKB-SubCell"/>
</dbReference>
<evidence type="ECO:0000256" key="10">
    <source>
        <dbReference type="ARBA" id="ARBA00023065"/>
    </source>
</evidence>
<name>A0A520MYX6_9GAMM</name>
<feature type="binding site" evidence="13">
    <location>
        <position position="110"/>
    </location>
    <ligand>
        <name>K(+)</name>
        <dbReference type="ChEBI" id="CHEBI:29103"/>
    </ligand>
</feature>
<dbReference type="AlphaFoldDB" id="A0A520MYX6"/>
<evidence type="ECO:0000256" key="6">
    <source>
        <dbReference type="ARBA" id="ARBA00022538"/>
    </source>
</evidence>
<dbReference type="PANTHER" id="PTHR32024">
    <property type="entry name" value="TRK SYSTEM POTASSIUM UPTAKE PROTEIN TRKG-RELATED"/>
    <property type="match status" value="1"/>
</dbReference>
<dbReference type="GO" id="GO:0046872">
    <property type="term" value="F:metal ion binding"/>
    <property type="evidence" value="ECO:0007669"/>
    <property type="project" value="UniProtKB-KW"/>
</dbReference>
<feature type="transmembrane region" description="Helical" evidence="14">
    <location>
        <begin position="131"/>
        <end position="151"/>
    </location>
</feature>
<sequence>MTTLLKVLRFLGPIFLFFSLLVALPSYLISYFNQSADEVMGLILLLGVGYSGVILFTLRSKKFIYTPRDGFLITLVSWVLVSLIAAIPFFNFGMTYTDSFFEAVSGLTTTGSTTISSLIDLPKHLLMYRQLLQWAGGVGLVIVVLAIIPAVSGGIKVLQAETSGFAEKSFSPRLRETARSLLKFYLIITFLCAGSYWLAGMTTFDAFAHSFSTVSIGGFSTYDGNFGYFQNTSIELVAMVFMFISASNFGLHFLSITRFKFKNYLENDEFMFFVFILLFSIIVSIMLLIFKENLSLSEAVRYGFFQTISIVTTSGFTLMPLDNFGQALPFFIFIIAFIGACSGSVGGGMKVWRVVMLLRVAFDNITKLMHPNAIKTTKMNGIKVESNQVESVFSFLGFYIAFFLLFLFTLIFQDIDFYSAFSATAAAINNLGPGLGVFSENYSSLSDFGKFTLAFAMIVGRLELFGVLILFFPSFWRN</sequence>
<dbReference type="Pfam" id="PF02386">
    <property type="entry name" value="TrkH"/>
    <property type="match status" value="1"/>
</dbReference>
<keyword evidence="3 12" id="KW-0813">Transport</keyword>
<feature type="binding site" evidence="13">
    <location>
        <position position="431"/>
    </location>
    <ligand>
        <name>K(+)</name>
        <dbReference type="ChEBI" id="CHEBI:29103"/>
    </ligand>
</feature>
<evidence type="ECO:0000256" key="3">
    <source>
        <dbReference type="ARBA" id="ARBA00022448"/>
    </source>
</evidence>
<dbReference type="PIRSF" id="PIRSF006247">
    <property type="entry name" value="TrkH"/>
    <property type="match status" value="1"/>
</dbReference>
<keyword evidence="8 12" id="KW-0630">Potassium</keyword>
<dbReference type="InterPro" id="IPR003445">
    <property type="entry name" value="Cat_transpt"/>
</dbReference>
<keyword evidence="11 12" id="KW-0472">Membrane</keyword>
<feature type="transmembrane region" description="Helical" evidence="14">
    <location>
        <begin position="392"/>
        <end position="412"/>
    </location>
</feature>
<keyword evidence="13" id="KW-0479">Metal-binding</keyword>
<dbReference type="InterPro" id="IPR004772">
    <property type="entry name" value="TrkH"/>
</dbReference>
<reference evidence="15 16" key="1">
    <citation type="submission" date="2019-02" db="EMBL/GenBank/DDBJ databases">
        <title>Prokaryotic population dynamics and viral predation in marine succession experiment using metagenomics: the confinement effect.</title>
        <authorList>
            <person name="Haro-Moreno J.M."/>
            <person name="Rodriguez-Valera F."/>
            <person name="Lopez-Perez M."/>
        </authorList>
    </citation>
    <scope>NUCLEOTIDE SEQUENCE [LARGE SCALE GENOMIC DNA]</scope>
    <source>
        <strain evidence="15">MED-G159</strain>
    </source>
</reference>
<evidence type="ECO:0000256" key="2">
    <source>
        <dbReference type="ARBA" id="ARBA00009137"/>
    </source>
</evidence>
<feature type="binding site" evidence="13">
    <location>
        <position position="217"/>
    </location>
    <ligand>
        <name>K(+)</name>
        <dbReference type="ChEBI" id="CHEBI:29103"/>
    </ligand>
</feature>
<evidence type="ECO:0000256" key="5">
    <source>
        <dbReference type="ARBA" id="ARBA00022519"/>
    </source>
</evidence>
<evidence type="ECO:0000313" key="15">
    <source>
        <dbReference type="EMBL" id="RZO26399.1"/>
    </source>
</evidence>
<feature type="transmembrane region" description="Helical" evidence="14">
    <location>
        <begin position="181"/>
        <end position="200"/>
    </location>
</feature>
<comment type="caution">
    <text evidence="15">The sequence shown here is derived from an EMBL/GenBank/DDBJ whole genome shotgun (WGS) entry which is preliminary data.</text>
</comment>
<feature type="binding site" evidence="13">
    <location>
        <position position="430"/>
    </location>
    <ligand>
        <name>K(+)</name>
        <dbReference type="ChEBI" id="CHEBI:29103"/>
    </ligand>
</feature>
<feature type="transmembrane region" description="Helical" evidence="14">
    <location>
        <begin position="7"/>
        <end position="27"/>
    </location>
</feature>
<feature type="transmembrane region" description="Helical" evidence="14">
    <location>
        <begin position="236"/>
        <end position="258"/>
    </location>
</feature>
<proteinExistence type="inferred from homology"/>
<keyword evidence="7 14" id="KW-0812">Transmembrane</keyword>
<dbReference type="PANTHER" id="PTHR32024:SF2">
    <property type="entry name" value="TRK SYSTEM POTASSIUM UPTAKE PROTEIN TRKG-RELATED"/>
    <property type="match status" value="1"/>
</dbReference>
<dbReference type="GO" id="GO:0015379">
    <property type="term" value="F:potassium:chloride symporter activity"/>
    <property type="evidence" value="ECO:0007669"/>
    <property type="project" value="InterPro"/>
</dbReference>
<evidence type="ECO:0000256" key="13">
    <source>
        <dbReference type="PIRSR" id="PIRSR006247-1"/>
    </source>
</evidence>
<keyword evidence="10 12" id="KW-0406">Ion transport</keyword>
<evidence type="ECO:0000256" key="4">
    <source>
        <dbReference type="ARBA" id="ARBA00022475"/>
    </source>
</evidence>
<dbReference type="EMBL" id="SHBE01000004">
    <property type="protein sequence ID" value="RZO26399.1"/>
    <property type="molecule type" value="Genomic_DNA"/>
</dbReference>
<feature type="transmembrane region" description="Helical" evidence="14">
    <location>
        <begin position="70"/>
        <end position="90"/>
    </location>
</feature>
<feature type="transmembrane region" description="Helical" evidence="14">
    <location>
        <begin position="39"/>
        <end position="58"/>
    </location>
</feature>
<evidence type="ECO:0000256" key="11">
    <source>
        <dbReference type="ARBA" id="ARBA00023136"/>
    </source>
</evidence>